<evidence type="ECO:0000256" key="3">
    <source>
        <dbReference type="ARBA" id="ARBA00022980"/>
    </source>
</evidence>
<accession>A0A327KPY5</accession>
<gene>
    <name evidence="5" type="primary">rpmD</name>
    <name evidence="8" type="ORF">CH338_04670</name>
</gene>
<dbReference type="EMBL" id="NPEU01000029">
    <property type="protein sequence ID" value="RAI40929.1"/>
    <property type="molecule type" value="Genomic_DNA"/>
</dbReference>
<dbReference type="InterPro" id="IPR036919">
    <property type="entry name" value="Ribo_uL30_ferredoxin-like_sf"/>
</dbReference>
<dbReference type="HAMAP" id="MF_01371_B">
    <property type="entry name" value="Ribosomal_uL30_B"/>
    <property type="match status" value="1"/>
</dbReference>
<evidence type="ECO:0000256" key="1">
    <source>
        <dbReference type="ARBA" id="ARBA00007594"/>
    </source>
</evidence>
<dbReference type="PANTHER" id="PTHR15892:SF2">
    <property type="entry name" value="LARGE RIBOSOMAL SUBUNIT PROTEIN UL30M"/>
    <property type="match status" value="1"/>
</dbReference>
<dbReference type="InterPro" id="IPR005996">
    <property type="entry name" value="Ribosomal_uL30_bac-type"/>
</dbReference>
<dbReference type="NCBIfam" id="TIGR01308">
    <property type="entry name" value="rpmD_bact"/>
    <property type="match status" value="1"/>
</dbReference>
<keyword evidence="4 5" id="KW-0687">Ribonucleoprotein</keyword>
<evidence type="ECO:0000256" key="2">
    <source>
        <dbReference type="ARBA" id="ARBA00011838"/>
    </source>
</evidence>
<dbReference type="SUPFAM" id="SSF55129">
    <property type="entry name" value="Ribosomal protein L30p/L7e"/>
    <property type="match status" value="1"/>
</dbReference>
<dbReference type="Proteomes" id="UP000248863">
    <property type="component" value="Unassembled WGS sequence"/>
</dbReference>
<dbReference type="Pfam" id="PF00327">
    <property type="entry name" value="Ribosomal_L30"/>
    <property type="match status" value="1"/>
</dbReference>
<dbReference type="GO" id="GO:0003735">
    <property type="term" value="F:structural constituent of ribosome"/>
    <property type="evidence" value="ECO:0007669"/>
    <property type="project" value="InterPro"/>
</dbReference>
<name>A0A327KPY5_9BRAD</name>
<dbReference type="AlphaFoldDB" id="A0A327KPY5"/>
<organism evidence="8 9">
    <name type="scientific">Rhodoplanes elegans</name>
    <dbReference type="NCBI Taxonomy" id="29408"/>
    <lineage>
        <taxon>Bacteria</taxon>
        <taxon>Pseudomonadati</taxon>
        <taxon>Pseudomonadota</taxon>
        <taxon>Alphaproteobacteria</taxon>
        <taxon>Hyphomicrobiales</taxon>
        <taxon>Nitrobacteraceae</taxon>
        <taxon>Rhodoplanes</taxon>
    </lineage>
</organism>
<protein>
    <recommendedName>
        <fullName evidence="5">Large ribosomal subunit protein uL30</fullName>
    </recommendedName>
</protein>
<dbReference type="GO" id="GO:0022625">
    <property type="term" value="C:cytosolic large ribosomal subunit"/>
    <property type="evidence" value="ECO:0007669"/>
    <property type="project" value="TreeGrafter"/>
</dbReference>
<dbReference type="Gene3D" id="3.30.1390.20">
    <property type="entry name" value="Ribosomal protein L30, ferredoxin-like fold domain"/>
    <property type="match status" value="1"/>
</dbReference>
<keyword evidence="9" id="KW-1185">Reference proteome</keyword>
<comment type="subunit">
    <text evidence="2 5">Part of the 50S ribosomal subunit.</text>
</comment>
<dbReference type="RefSeq" id="WP_111355858.1">
    <property type="nucleotide sequence ID" value="NZ_NHSK01000067.1"/>
</dbReference>
<dbReference type="InterPro" id="IPR016082">
    <property type="entry name" value="Ribosomal_uL30_ferredoxin-like"/>
</dbReference>
<dbReference type="GO" id="GO:0006412">
    <property type="term" value="P:translation"/>
    <property type="evidence" value="ECO:0007669"/>
    <property type="project" value="UniProtKB-UniRule"/>
</dbReference>
<dbReference type="PANTHER" id="PTHR15892">
    <property type="entry name" value="MITOCHONDRIAL RIBOSOMAL PROTEIN L30"/>
    <property type="match status" value="1"/>
</dbReference>
<evidence type="ECO:0000256" key="6">
    <source>
        <dbReference type="SAM" id="MobiDB-lite"/>
    </source>
</evidence>
<evidence type="ECO:0000256" key="4">
    <source>
        <dbReference type="ARBA" id="ARBA00023274"/>
    </source>
</evidence>
<feature type="domain" description="Large ribosomal subunit protein uL30-like ferredoxin-like fold" evidence="7">
    <location>
        <begin position="8"/>
        <end position="58"/>
    </location>
</feature>
<feature type="region of interest" description="Disordered" evidence="6">
    <location>
        <begin position="1"/>
        <end position="20"/>
    </location>
</feature>
<dbReference type="OrthoDB" id="9812790at2"/>
<evidence type="ECO:0000259" key="7">
    <source>
        <dbReference type="Pfam" id="PF00327"/>
    </source>
</evidence>
<evidence type="ECO:0000313" key="8">
    <source>
        <dbReference type="EMBL" id="RAI40929.1"/>
    </source>
</evidence>
<comment type="caution">
    <text evidence="8">The sequence shown here is derived from an EMBL/GenBank/DDBJ whole genome shotgun (WGS) entry which is preliminary data.</text>
</comment>
<dbReference type="CDD" id="cd01658">
    <property type="entry name" value="Ribosomal_L30"/>
    <property type="match status" value="1"/>
</dbReference>
<dbReference type="PIRSF" id="PIRSF002211">
    <property type="entry name" value="Ribosomal_L30_bac-type"/>
    <property type="match status" value="1"/>
</dbReference>
<evidence type="ECO:0000256" key="5">
    <source>
        <dbReference type="HAMAP-Rule" id="MF_01371"/>
    </source>
</evidence>
<reference evidence="8 9" key="1">
    <citation type="submission" date="2017-07" db="EMBL/GenBank/DDBJ databases">
        <title>Draft Genome Sequences of Select Purple Nonsulfur Bacteria.</title>
        <authorList>
            <person name="Lasarre B."/>
            <person name="Mckinlay J.B."/>
        </authorList>
    </citation>
    <scope>NUCLEOTIDE SEQUENCE [LARGE SCALE GENOMIC DNA]</scope>
    <source>
        <strain evidence="8 9">DSM 11907</strain>
    </source>
</reference>
<comment type="similarity">
    <text evidence="1 5">Belongs to the universal ribosomal protein uL30 family.</text>
</comment>
<evidence type="ECO:0000313" key="9">
    <source>
        <dbReference type="Proteomes" id="UP000248863"/>
    </source>
</evidence>
<proteinExistence type="inferred from homology"/>
<sequence length="63" mass="7173">MASETKTIKVEQTGSPIRRRHDQRETLIGLGLNRIGRVSELKDTPSVRGMINKVHHLVRVVEE</sequence>
<keyword evidence="3 5" id="KW-0689">Ribosomal protein</keyword>